<dbReference type="PROSITE" id="PS50935">
    <property type="entry name" value="SSB"/>
    <property type="match status" value="1"/>
</dbReference>
<evidence type="ECO:0000313" key="6">
    <source>
        <dbReference type="Proteomes" id="UP001165444"/>
    </source>
</evidence>
<keyword evidence="1 2" id="KW-0238">DNA-binding</keyword>
<dbReference type="InterPro" id="IPR011344">
    <property type="entry name" value="ssDNA-bd"/>
</dbReference>
<name>A0ABT0C2N8_9BACT</name>
<dbReference type="InterPro" id="IPR000424">
    <property type="entry name" value="Primosome_PriB/ssb"/>
</dbReference>
<sequence>MSKSINQVFLAGNAGKDPDVKTFDGGVKVASFSLATSTGGYKKQDGTDVPEKTQWHNVVAWRSLADIAEKYIHKGDKVIVLGTIQYREYEKDGVKRYATDILAYDLILCGKAPDNGSSRPPVTAADMPSPSDYPPMLQQTDDLPF</sequence>
<dbReference type="PANTHER" id="PTHR10302">
    <property type="entry name" value="SINGLE-STRANDED DNA-BINDING PROTEIN"/>
    <property type="match status" value="1"/>
</dbReference>
<dbReference type="Proteomes" id="UP001165444">
    <property type="component" value="Unassembled WGS sequence"/>
</dbReference>
<dbReference type="InterPro" id="IPR012340">
    <property type="entry name" value="NA-bd_OB-fold"/>
</dbReference>
<dbReference type="NCBIfam" id="TIGR00621">
    <property type="entry name" value="ssb"/>
    <property type="match status" value="1"/>
</dbReference>
<dbReference type="PANTHER" id="PTHR10302:SF0">
    <property type="entry name" value="SINGLE-STRANDED DNA-BINDING PROTEIN, MITOCHONDRIAL"/>
    <property type="match status" value="1"/>
</dbReference>
<dbReference type="RefSeq" id="WP_243325582.1">
    <property type="nucleotide sequence ID" value="NZ_JAKZMM010000030.1"/>
</dbReference>
<evidence type="ECO:0000256" key="1">
    <source>
        <dbReference type="ARBA" id="ARBA00023125"/>
    </source>
</evidence>
<gene>
    <name evidence="5" type="primary">ssb</name>
    <name evidence="5" type="ORF">MUN53_11795</name>
</gene>
<protein>
    <recommendedName>
        <fullName evidence="2 3">Single-stranded DNA-binding protein</fullName>
        <shortName evidence="2">SSB</shortName>
    </recommendedName>
</protein>
<evidence type="ECO:0000256" key="2">
    <source>
        <dbReference type="HAMAP-Rule" id="MF_00984"/>
    </source>
</evidence>
<reference evidence="5 6" key="1">
    <citation type="submission" date="2022-03" db="EMBL/GenBank/DDBJ databases">
        <title>Parabacteroides sp. nov. isolated from swine feces.</title>
        <authorList>
            <person name="Bak J.E."/>
        </authorList>
    </citation>
    <scope>NUCLEOTIDE SEQUENCE [LARGE SCALE GENOMIC DNA]</scope>
    <source>
        <strain evidence="5 6">AGMB00274</strain>
    </source>
</reference>
<comment type="subunit">
    <text evidence="2">Homotetramer.</text>
</comment>
<accession>A0ABT0C2N8</accession>
<organism evidence="5 6">
    <name type="scientific">Parabacteroides faecalis</name>
    <dbReference type="NCBI Taxonomy" id="2924040"/>
    <lineage>
        <taxon>Bacteria</taxon>
        <taxon>Pseudomonadati</taxon>
        <taxon>Bacteroidota</taxon>
        <taxon>Bacteroidia</taxon>
        <taxon>Bacteroidales</taxon>
        <taxon>Tannerellaceae</taxon>
        <taxon>Parabacteroides</taxon>
    </lineage>
</organism>
<evidence type="ECO:0000313" key="5">
    <source>
        <dbReference type="EMBL" id="MCJ2381284.1"/>
    </source>
</evidence>
<keyword evidence="6" id="KW-1185">Reference proteome</keyword>
<dbReference type="SUPFAM" id="SSF50249">
    <property type="entry name" value="Nucleic acid-binding proteins"/>
    <property type="match status" value="1"/>
</dbReference>
<dbReference type="CDD" id="cd04496">
    <property type="entry name" value="SSB_OBF"/>
    <property type="match status" value="1"/>
</dbReference>
<dbReference type="Pfam" id="PF00436">
    <property type="entry name" value="SSB"/>
    <property type="match status" value="1"/>
</dbReference>
<dbReference type="EMBL" id="JAKZMM010000030">
    <property type="protein sequence ID" value="MCJ2381284.1"/>
    <property type="molecule type" value="Genomic_DNA"/>
</dbReference>
<comment type="caution">
    <text evidence="2">Lacks conserved residue(s) required for the propagation of feature annotation.</text>
</comment>
<dbReference type="Gene3D" id="2.40.50.140">
    <property type="entry name" value="Nucleic acid-binding proteins"/>
    <property type="match status" value="1"/>
</dbReference>
<dbReference type="GO" id="GO:0003677">
    <property type="term" value="F:DNA binding"/>
    <property type="evidence" value="ECO:0007669"/>
    <property type="project" value="UniProtKB-KW"/>
</dbReference>
<comment type="caution">
    <text evidence="5">The sequence shown here is derived from an EMBL/GenBank/DDBJ whole genome shotgun (WGS) entry which is preliminary data.</text>
</comment>
<evidence type="ECO:0000256" key="3">
    <source>
        <dbReference type="RuleBase" id="RU000524"/>
    </source>
</evidence>
<dbReference type="HAMAP" id="MF_00984">
    <property type="entry name" value="SSB"/>
    <property type="match status" value="1"/>
</dbReference>
<feature type="region of interest" description="Disordered" evidence="4">
    <location>
        <begin position="114"/>
        <end position="145"/>
    </location>
</feature>
<evidence type="ECO:0000256" key="4">
    <source>
        <dbReference type="SAM" id="MobiDB-lite"/>
    </source>
</evidence>
<proteinExistence type="inferred from homology"/>